<protein>
    <submittedName>
        <fullName evidence="3">Hydrolase</fullName>
    </submittedName>
</protein>
<keyword evidence="1" id="KW-0732">Signal</keyword>
<dbReference type="InterPro" id="IPR029058">
    <property type="entry name" value="AB_hydrolase_fold"/>
</dbReference>
<dbReference type="Pfam" id="PF12146">
    <property type="entry name" value="Hydrolase_4"/>
    <property type="match status" value="1"/>
</dbReference>
<proteinExistence type="predicted"/>
<dbReference type="SUPFAM" id="SSF53474">
    <property type="entry name" value="alpha/beta-Hydrolases"/>
    <property type="match status" value="1"/>
</dbReference>
<evidence type="ECO:0000313" key="4">
    <source>
        <dbReference type="Proteomes" id="UP000032679"/>
    </source>
</evidence>
<dbReference type="RefSeq" id="WP_084712377.1">
    <property type="nucleotide sequence ID" value="NZ_BALE01000051.1"/>
</dbReference>
<dbReference type="PANTHER" id="PTHR43265">
    <property type="entry name" value="ESTERASE ESTD"/>
    <property type="match status" value="1"/>
</dbReference>
<feature type="domain" description="Serine aminopeptidase S33" evidence="2">
    <location>
        <begin position="78"/>
        <end position="167"/>
    </location>
</feature>
<dbReference type="OrthoDB" id="9809549at2"/>
<dbReference type="InterPro" id="IPR053145">
    <property type="entry name" value="AB_hydrolase_Est10"/>
</dbReference>
<dbReference type="STRING" id="1231623.Tasa_051_014"/>
<keyword evidence="3" id="KW-0378">Hydrolase</keyword>
<dbReference type="Proteomes" id="UP000032679">
    <property type="component" value="Unassembled WGS sequence"/>
</dbReference>
<evidence type="ECO:0000313" key="3">
    <source>
        <dbReference type="EMBL" id="GAN55609.1"/>
    </source>
</evidence>
<reference evidence="3 4" key="1">
    <citation type="submission" date="2012-10" db="EMBL/GenBank/DDBJ databases">
        <title>Genome sequencing of Tanticharoenia sakaeratensis NBRC 103193.</title>
        <authorList>
            <person name="Azuma Y."/>
            <person name="Hadano H."/>
            <person name="Hirakawa H."/>
            <person name="Matsushita K."/>
        </authorList>
    </citation>
    <scope>NUCLEOTIDE SEQUENCE [LARGE SCALE GENOMIC DNA]</scope>
    <source>
        <strain evidence="3 4">NBRC 103193</strain>
    </source>
</reference>
<feature type="signal peptide" evidence="1">
    <location>
        <begin position="1"/>
        <end position="22"/>
    </location>
</feature>
<comment type="caution">
    <text evidence="3">The sequence shown here is derived from an EMBL/GenBank/DDBJ whole genome shotgun (WGS) entry which is preliminary data.</text>
</comment>
<dbReference type="InterPro" id="IPR022742">
    <property type="entry name" value="Hydrolase_4"/>
</dbReference>
<organism evidence="3 4">
    <name type="scientific">Tanticharoenia sakaeratensis NBRC 103193</name>
    <dbReference type="NCBI Taxonomy" id="1231623"/>
    <lineage>
        <taxon>Bacteria</taxon>
        <taxon>Pseudomonadati</taxon>
        <taxon>Pseudomonadota</taxon>
        <taxon>Alphaproteobacteria</taxon>
        <taxon>Acetobacterales</taxon>
        <taxon>Acetobacteraceae</taxon>
        <taxon>Tanticharoenia</taxon>
    </lineage>
</organism>
<dbReference type="PANTHER" id="PTHR43265:SF1">
    <property type="entry name" value="ESTERASE ESTD"/>
    <property type="match status" value="1"/>
</dbReference>
<feature type="chain" id="PRO_5002308082" evidence="1">
    <location>
        <begin position="23"/>
        <end position="320"/>
    </location>
</feature>
<dbReference type="Gene3D" id="3.40.50.1820">
    <property type="entry name" value="alpha/beta hydrolase"/>
    <property type="match status" value="1"/>
</dbReference>
<evidence type="ECO:0000256" key="1">
    <source>
        <dbReference type="SAM" id="SignalP"/>
    </source>
</evidence>
<sequence length="320" mass="33278">MKHLFVGLLALSQIAAAPFVSAPIRAGQGDPGVLGGTILAPAGRSGDPVVLMIPGSGPTDRDGNSAIPGVRPATLRLLAEGLASRGIASVRVDKRGMFTSAHAAVDGNHVVFGDYVDDTRAWIAAIRARTGARCVWLLGHSEGSLVAMDTAHESRDICGLLLISPPGRSFHDVLIDQLGATPENAPRLVTALDRLRDGHPVDVSSLSPGLRAIMPPAVQPYLISMLALDPTAMLAGTHLPVLIVHGQTDFQTRHRDALALEAADPQATLVMLPGVNHIMRDAPAADSADGRAANIATYGTAGALDPRVIPTIANFVTAHP</sequence>
<evidence type="ECO:0000259" key="2">
    <source>
        <dbReference type="Pfam" id="PF12146"/>
    </source>
</evidence>
<name>A0A0D6MPI6_9PROT</name>
<gene>
    <name evidence="3" type="ORF">Tasa_051_014</name>
</gene>
<dbReference type="AlphaFoldDB" id="A0A0D6MPI6"/>
<dbReference type="GO" id="GO:0052689">
    <property type="term" value="F:carboxylic ester hydrolase activity"/>
    <property type="evidence" value="ECO:0007669"/>
    <property type="project" value="TreeGrafter"/>
</dbReference>
<accession>A0A0D6MPI6</accession>
<keyword evidence="4" id="KW-1185">Reference proteome</keyword>
<dbReference type="EMBL" id="BALE01000051">
    <property type="protein sequence ID" value="GAN55609.1"/>
    <property type="molecule type" value="Genomic_DNA"/>
</dbReference>